<gene>
    <name evidence="8" type="ORF">HDG41_005056</name>
</gene>
<keyword evidence="6 7" id="KW-0472">Membrane</keyword>
<reference evidence="8 9" key="1">
    <citation type="submission" date="2020-08" db="EMBL/GenBank/DDBJ databases">
        <title>Genomic Encyclopedia of Type Strains, Phase IV (KMG-V): Genome sequencing to study the core and pangenomes of soil and plant-associated prokaryotes.</title>
        <authorList>
            <person name="Whitman W."/>
        </authorList>
    </citation>
    <scope>NUCLEOTIDE SEQUENCE [LARGE SCALE GENOMIC DNA]</scope>
    <source>
        <strain evidence="8 9">JPY162</strain>
    </source>
</reference>
<dbReference type="Proteomes" id="UP000592820">
    <property type="component" value="Unassembled WGS sequence"/>
</dbReference>
<feature type="transmembrane region" description="Helical" evidence="7">
    <location>
        <begin position="377"/>
        <end position="402"/>
    </location>
</feature>
<comment type="subcellular location">
    <subcellularLocation>
        <location evidence="1">Membrane</location>
        <topology evidence="1">Multi-pass membrane protein</topology>
    </subcellularLocation>
</comment>
<feature type="transmembrane region" description="Helical" evidence="7">
    <location>
        <begin position="342"/>
        <end position="365"/>
    </location>
</feature>
<evidence type="ECO:0000256" key="4">
    <source>
        <dbReference type="ARBA" id="ARBA00022847"/>
    </source>
</evidence>
<dbReference type="PANTHER" id="PTHR11706">
    <property type="entry name" value="SOLUTE CARRIER PROTEIN FAMILY 11 MEMBER"/>
    <property type="match status" value="1"/>
</dbReference>
<dbReference type="GO" id="GO:0015086">
    <property type="term" value="F:cadmium ion transmembrane transporter activity"/>
    <property type="evidence" value="ECO:0007669"/>
    <property type="project" value="TreeGrafter"/>
</dbReference>
<feature type="transmembrane region" description="Helical" evidence="7">
    <location>
        <begin position="116"/>
        <end position="134"/>
    </location>
</feature>
<name>A0A7W8LA92_9BURK</name>
<feature type="transmembrane region" description="Helical" evidence="7">
    <location>
        <begin position="37"/>
        <end position="55"/>
    </location>
</feature>
<keyword evidence="5 7" id="KW-1133">Transmembrane helix</keyword>
<organism evidence="8 9">
    <name type="scientific">Paraburkholderia youngii</name>
    <dbReference type="NCBI Taxonomy" id="2782701"/>
    <lineage>
        <taxon>Bacteria</taxon>
        <taxon>Pseudomonadati</taxon>
        <taxon>Pseudomonadota</taxon>
        <taxon>Betaproteobacteria</taxon>
        <taxon>Burkholderiales</taxon>
        <taxon>Burkholderiaceae</taxon>
        <taxon>Paraburkholderia</taxon>
    </lineage>
</organism>
<dbReference type="Pfam" id="PF01566">
    <property type="entry name" value="Nramp"/>
    <property type="match status" value="1"/>
</dbReference>
<dbReference type="GO" id="GO:0015293">
    <property type="term" value="F:symporter activity"/>
    <property type="evidence" value="ECO:0007669"/>
    <property type="project" value="UniProtKB-KW"/>
</dbReference>
<evidence type="ECO:0000313" key="8">
    <source>
        <dbReference type="EMBL" id="MBB5402970.1"/>
    </source>
</evidence>
<evidence type="ECO:0000256" key="7">
    <source>
        <dbReference type="SAM" id="Phobius"/>
    </source>
</evidence>
<proteinExistence type="predicted"/>
<dbReference type="PANTHER" id="PTHR11706:SF33">
    <property type="entry name" value="NATURAL RESISTANCE-ASSOCIATED MACROPHAGE PROTEIN 2"/>
    <property type="match status" value="1"/>
</dbReference>
<feature type="transmembrane region" description="Helical" evidence="7">
    <location>
        <begin position="179"/>
        <end position="201"/>
    </location>
</feature>
<dbReference type="AlphaFoldDB" id="A0A7W8LA92"/>
<feature type="transmembrane region" description="Helical" evidence="7">
    <location>
        <begin position="221"/>
        <end position="248"/>
    </location>
</feature>
<sequence length="406" mass="43461">MKKLLEISLGIVTSVGGFLEMGSLSTAAQGGAAFRFQLAWPIVVGTVCIVFLTEMSGRFAAVSSHTIADGIRDRFGIKFFLFPFVTTLIVNALVLSAEIGGVCVSLELASGVRHEWWAVPVAVLAWFVLWRSTFGLIEKGMSLLGLVTLSFVAAAVVLRPDWHQVALGAMPGLPRNDAANYWFTVVSILGASITPSLFLFYSSGAIEDSWDRSYLGANRAIAGLGMAFGGVISLAVLIAAGCVFRAYGITRVDSYHQLPLMLVAVFGFWGFILFIASLSFACFGATLEIALEQAYFFAQGFGWNWGENRKPREDPAFSLVYTCALAVSAIPIAAGIDPLKLTVFSMALTALSLPLTVIPFLALMNDESYLGRHCNGVFSNLVVIAIVALSFVLAIVTVPLQILGGT</sequence>
<keyword evidence="3 7" id="KW-0812">Transmembrane</keyword>
<dbReference type="GO" id="GO:0034755">
    <property type="term" value="P:iron ion transmembrane transport"/>
    <property type="evidence" value="ECO:0007669"/>
    <property type="project" value="TreeGrafter"/>
</dbReference>
<evidence type="ECO:0000256" key="6">
    <source>
        <dbReference type="ARBA" id="ARBA00023136"/>
    </source>
</evidence>
<keyword evidence="2" id="KW-0813">Transport</keyword>
<accession>A0A7W8LA92</accession>
<dbReference type="EMBL" id="JACHDE010000011">
    <property type="protein sequence ID" value="MBB5402970.1"/>
    <property type="molecule type" value="Genomic_DNA"/>
</dbReference>
<dbReference type="GO" id="GO:0005384">
    <property type="term" value="F:manganese ion transmembrane transporter activity"/>
    <property type="evidence" value="ECO:0007669"/>
    <property type="project" value="TreeGrafter"/>
</dbReference>
<feature type="transmembrane region" description="Helical" evidence="7">
    <location>
        <begin position="75"/>
        <end position="96"/>
    </location>
</feature>
<evidence type="ECO:0000256" key="3">
    <source>
        <dbReference type="ARBA" id="ARBA00022692"/>
    </source>
</evidence>
<dbReference type="GO" id="GO:0005886">
    <property type="term" value="C:plasma membrane"/>
    <property type="evidence" value="ECO:0007669"/>
    <property type="project" value="TreeGrafter"/>
</dbReference>
<evidence type="ECO:0000256" key="1">
    <source>
        <dbReference type="ARBA" id="ARBA00004141"/>
    </source>
</evidence>
<evidence type="ECO:0000256" key="5">
    <source>
        <dbReference type="ARBA" id="ARBA00022989"/>
    </source>
</evidence>
<protein>
    <submittedName>
        <fullName evidence="8">Mn2+/Fe2+ NRAMP family transporter</fullName>
    </submittedName>
</protein>
<comment type="caution">
    <text evidence="8">The sequence shown here is derived from an EMBL/GenBank/DDBJ whole genome shotgun (WGS) entry which is preliminary data.</text>
</comment>
<dbReference type="RefSeq" id="WP_184227497.1">
    <property type="nucleotide sequence ID" value="NZ_JACHDE010000011.1"/>
</dbReference>
<dbReference type="InterPro" id="IPR001046">
    <property type="entry name" value="NRAMP_fam"/>
</dbReference>
<evidence type="ECO:0000256" key="2">
    <source>
        <dbReference type="ARBA" id="ARBA00022448"/>
    </source>
</evidence>
<keyword evidence="4" id="KW-0769">Symport</keyword>
<feature type="transmembrane region" description="Helical" evidence="7">
    <location>
        <begin position="141"/>
        <end position="159"/>
    </location>
</feature>
<feature type="transmembrane region" description="Helical" evidence="7">
    <location>
        <begin position="260"/>
        <end position="283"/>
    </location>
</feature>
<evidence type="ECO:0000313" key="9">
    <source>
        <dbReference type="Proteomes" id="UP000592820"/>
    </source>
</evidence>
<feature type="transmembrane region" description="Helical" evidence="7">
    <location>
        <begin position="316"/>
        <end position="336"/>
    </location>
</feature>